<dbReference type="GO" id="GO:0008168">
    <property type="term" value="F:methyltransferase activity"/>
    <property type="evidence" value="ECO:0007669"/>
    <property type="project" value="UniProtKB-KW"/>
</dbReference>
<dbReference type="PRINTS" id="PR00507">
    <property type="entry name" value="N12N6MTFRASE"/>
</dbReference>
<evidence type="ECO:0000259" key="9">
    <source>
        <dbReference type="Pfam" id="PF12161"/>
    </source>
</evidence>
<evidence type="ECO:0000256" key="6">
    <source>
        <dbReference type="ARBA" id="ARBA00022747"/>
    </source>
</evidence>
<keyword evidence="6" id="KW-0680">Restriction system</keyword>
<evidence type="ECO:0000256" key="7">
    <source>
        <dbReference type="ARBA" id="ARBA00047942"/>
    </source>
</evidence>
<evidence type="ECO:0000256" key="2">
    <source>
        <dbReference type="ARBA" id="ARBA00011900"/>
    </source>
</evidence>
<evidence type="ECO:0000256" key="1">
    <source>
        <dbReference type="ARBA" id="ARBA00006594"/>
    </source>
</evidence>
<keyword evidence="5" id="KW-0949">S-adenosyl-L-methionine</keyword>
<evidence type="ECO:0000313" key="10">
    <source>
        <dbReference type="EMBL" id="GAA5172396.1"/>
    </source>
</evidence>
<keyword evidence="4" id="KW-0808">Transferase</keyword>
<dbReference type="InterPro" id="IPR029063">
    <property type="entry name" value="SAM-dependent_MTases_sf"/>
</dbReference>
<dbReference type="GO" id="GO:0032259">
    <property type="term" value="P:methylation"/>
    <property type="evidence" value="ECO:0007669"/>
    <property type="project" value="UniProtKB-KW"/>
</dbReference>
<dbReference type="Gene3D" id="1.20.1260.30">
    <property type="match status" value="1"/>
</dbReference>
<dbReference type="SUPFAM" id="SSF53335">
    <property type="entry name" value="S-adenosyl-L-methionine-dependent methyltransferases"/>
    <property type="match status" value="1"/>
</dbReference>
<dbReference type="Proteomes" id="UP001500547">
    <property type="component" value="Unassembled WGS sequence"/>
</dbReference>
<evidence type="ECO:0000256" key="3">
    <source>
        <dbReference type="ARBA" id="ARBA00022603"/>
    </source>
</evidence>
<accession>A0ABP9R6L8</accession>
<dbReference type="EMBL" id="BAABLD010000017">
    <property type="protein sequence ID" value="GAA5172396.1"/>
    <property type="molecule type" value="Genomic_DNA"/>
</dbReference>
<name>A0ABP9R6L8_9RHOO</name>
<comment type="catalytic activity">
    <reaction evidence="7">
        <text>a 2'-deoxyadenosine in DNA + S-adenosyl-L-methionine = an N(6)-methyl-2'-deoxyadenosine in DNA + S-adenosyl-L-homocysteine + H(+)</text>
        <dbReference type="Rhea" id="RHEA:15197"/>
        <dbReference type="Rhea" id="RHEA-COMP:12418"/>
        <dbReference type="Rhea" id="RHEA-COMP:12419"/>
        <dbReference type="ChEBI" id="CHEBI:15378"/>
        <dbReference type="ChEBI" id="CHEBI:57856"/>
        <dbReference type="ChEBI" id="CHEBI:59789"/>
        <dbReference type="ChEBI" id="CHEBI:90615"/>
        <dbReference type="ChEBI" id="CHEBI:90616"/>
        <dbReference type="EC" id="2.1.1.72"/>
    </reaction>
</comment>
<dbReference type="InterPro" id="IPR002052">
    <property type="entry name" value="DNA_methylase_N6_adenine_CS"/>
</dbReference>
<dbReference type="PANTHER" id="PTHR42933:SF3">
    <property type="entry name" value="TYPE I RESTRICTION ENZYME MJAVIII METHYLASE SUBUNIT"/>
    <property type="match status" value="1"/>
</dbReference>
<dbReference type="Pfam" id="PF12161">
    <property type="entry name" value="HsdM_N"/>
    <property type="match status" value="1"/>
</dbReference>
<dbReference type="PROSITE" id="PS00092">
    <property type="entry name" value="N6_MTASE"/>
    <property type="match status" value="1"/>
</dbReference>
<dbReference type="PANTHER" id="PTHR42933">
    <property type="entry name" value="SLR6095 PROTEIN"/>
    <property type="match status" value="1"/>
</dbReference>
<dbReference type="InterPro" id="IPR038333">
    <property type="entry name" value="T1MK-like_N_sf"/>
</dbReference>
<feature type="domain" description="N6 adenine-specific DNA methyltransferase N-terminal" evidence="9">
    <location>
        <begin position="6"/>
        <end position="131"/>
    </location>
</feature>
<dbReference type="EC" id="2.1.1.72" evidence="2"/>
<evidence type="ECO:0000259" key="8">
    <source>
        <dbReference type="Pfam" id="PF02384"/>
    </source>
</evidence>
<evidence type="ECO:0000256" key="5">
    <source>
        <dbReference type="ARBA" id="ARBA00022691"/>
    </source>
</evidence>
<dbReference type="RefSeq" id="WP_345534739.1">
    <property type="nucleotide sequence ID" value="NZ_BAABLD010000017.1"/>
</dbReference>
<dbReference type="InterPro" id="IPR022749">
    <property type="entry name" value="D12N6_MeTrfase_N"/>
</dbReference>
<evidence type="ECO:0000256" key="4">
    <source>
        <dbReference type="ARBA" id="ARBA00022679"/>
    </source>
</evidence>
<reference evidence="11" key="1">
    <citation type="journal article" date="2019" name="Int. J. Syst. Evol. Microbiol.">
        <title>The Global Catalogue of Microorganisms (GCM) 10K type strain sequencing project: providing services to taxonomists for standard genome sequencing and annotation.</title>
        <authorList>
            <consortium name="The Broad Institute Genomics Platform"/>
            <consortium name="The Broad Institute Genome Sequencing Center for Infectious Disease"/>
            <person name="Wu L."/>
            <person name="Ma J."/>
        </authorList>
    </citation>
    <scope>NUCLEOTIDE SEQUENCE [LARGE SCALE GENOMIC DNA]</scope>
    <source>
        <strain evidence="11">JCM 18715</strain>
    </source>
</reference>
<gene>
    <name evidence="10" type="ORF">GCM10025770_38480</name>
</gene>
<comment type="caution">
    <text evidence="10">The sequence shown here is derived from an EMBL/GenBank/DDBJ whole genome shotgun (WGS) entry which is preliminary data.</text>
</comment>
<dbReference type="Gene3D" id="3.40.50.150">
    <property type="entry name" value="Vaccinia Virus protein VP39"/>
    <property type="match status" value="1"/>
</dbReference>
<dbReference type="InterPro" id="IPR051537">
    <property type="entry name" value="DNA_Adenine_Mtase"/>
</dbReference>
<sequence length="522" mass="59243">MITGELKNRINSLWTEFWTGGITNPLTVIEQITFLMYARMLDMAERRDERMSQVSGKSFKPRFAANEQDCRWEGWRHLGGAEMLPHVRDRVFPHFRRLAAEAGDNPFAEFMKDAQLMVQKEQLLVKAVNMINDLPLERGDTKGDLYEHLLSKLTTAGINGQFRTPRHIIRMMVELMAPQPTDRICDPACGTAGFLVESYDYLLRKYSSAAGTHTEIVDGEPVTLYSGDLLQEHRKHVDTDMFHAFDFDATMLRIATMNLVMHGVAEPDVHYQDTLSQKFEERYPRSAKNGFDLILANPPFKGSLDEQDVAPDILRTVKTKKTELLFVALILRMLKVGGRSATIVPDGVLFGSSKAHAQMRKHLVEDNQLEAVISLPSGVFKPYAGVSTAIIIFSKGGKTDEVFFYDVQADGLSLDDKRQPIKDNDLPDVLAQWQQWRDRLPPLPRAGEGPGERADFTDRTQKAFSVRLADIAAQNYDLSINRYKQQVHVAEKHDNPRDILKRLKELENEIQKELAELEGMLG</sequence>
<feature type="domain" description="DNA methylase adenine-specific" evidence="8">
    <location>
        <begin position="139"/>
        <end position="490"/>
    </location>
</feature>
<protein>
    <recommendedName>
        <fullName evidence="2">site-specific DNA-methyltransferase (adenine-specific)</fullName>
        <ecNumber evidence="2">2.1.1.72</ecNumber>
    </recommendedName>
</protein>
<dbReference type="Pfam" id="PF02384">
    <property type="entry name" value="N6_Mtase"/>
    <property type="match status" value="1"/>
</dbReference>
<proteinExistence type="inferred from homology"/>
<evidence type="ECO:0000313" key="11">
    <source>
        <dbReference type="Proteomes" id="UP001500547"/>
    </source>
</evidence>
<dbReference type="InterPro" id="IPR003356">
    <property type="entry name" value="DNA_methylase_A-5"/>
</dbReference>
<organism evidence="10 11">
    <name type="scientific">Viridibacterium curvum</name>
    <dbReference type="NCBI Taxonomy" id="1101404"/>
    <lineage>
        <taxon>Bacteria</taxon>
        <taxon>Pseudomonadati</taxon>
        <taxon>Pseudomonadota</taxon>
        <taxon>Betaproteobacteria</taxon>
        <taxon>Rhodocyclales</taxon>
        <taxon>Rhodocyclaceae</taxon>
        <taxon>Viridibacterium</taxon>
    </lineage>
</organism>
<keyword evidence="3 10" id="KW-0489">Methyltransferase</keyword>
<comment type="similarity">
    <text evidence="1">Belongs to the N(4)/N(6)-methyltransferase family.</text>
</comment>
<keyword evidence="11" id="KW-1185">Reference proteome</keyword>